<evidence type="ECO:0000256" key="3">
    <source>
        <dbReference type="ARBA" id="ARBA00022723"/>
    </source>
</evidence>
<dbReference type="AlphaFoldDB" id="A0A919BDD5"/>
<organism evidence="8 9">
    <name type="scientific">Streptomyces filamentosus</name>
    <name type="common">Streptomyces roseosporus</name>
    <dbReference type="NCBI Taxonomy" id="67294"/>
    <lineage>
        <taxon>Bacteria</taxon>
        <taxon>Bacillati</taxon>
        <taxon>Actinomycetota</taxon>
        <taxon>Actinomycetes</taxon>
        <taxon>Kitasatosporales</taxon>
        <taxon>Streptomycetaceae</taxon>
        <taxon>Streptomyces</taxon>
    </lineage>
</organism>
<dbReference type="GO" id="GO:0020037">
    <property type="term" value="F:heme binding"/>
    <property type="evidence" value="ECO:0007669"/>
    <property type="project" value="InterPro"/>
</dbReference>
<dbReference type="CDD" id="cd11033">
    <property type="entry name" value="CYP142-like"/>
    <property type="match status" value="1"/>
</dbReference>
<evidence type="ECO:0000256" key="7">
    <source>
        <dbReference type="RuleBase" id="RU000461"/>
    </source>
</evidence>
<keyword evidence="3 7" id="KW-0479">Metal-binding</keyword>
<comment type="caution">
    <text evidence="8">The sequence shown here is derived from an EMBL/GenBank/DDBJ whole genome shotgun (WGS) entry which is preliminary data.</text>
</comment>
<dbReference type="EMBL" id="BNBE01000001">
    <property type="protein sequence ID" value="GHF81318.1"/>
    <property type="molecule type" value="Genomic_DNA"/>
</dbReference>
<keyword evidence="2 7" id="KW-0349">Heme</keyword>
<evidence type="ECO:0000313" key="9">
    <source>
        <dbReference type="Proteomes" id="UP000632849"/>
    </source>
</evidence>
<keyword evidence="6 7" id="KW-0503">Monooxygenase</keyword>
<sequence>MRLSTPPFAPADTDVTDVDFLASTYYTEGDPHALWTHLRAHEPVHHFTPSDGREPFWVVTRHADVSRVLKDHSVFSSRRGTMLCIIDLSMPDIASDQMMPDTDPPRHGQLRDPLNRVMTPRAVAAQEETIRGIVREMLEPALDGEVFDLAQAALMFPMAFTGSMMGLPRETWDRMSRLTTMTIAYDDPEYMEKAPKPTLRQAHHELFSFFSDEIARRDRTDPGDDLIGILLRMSLEGEPLTERQIMLNCYSLLLGANVTTPHVVSTTALAMAEHPDQFRAIQENPQLRGTAMEELLRWSSPASHFMRYATADVELGGRTIRAGDPVSVWLGSANRDERVFKDPFTFDVARRPNRHIAFGVGPHYCIGSGLARLALRLFLDEFAERVEKVELAGEPVHLASNFVAGFKHLPVRLTPRAGTAPARSFAAAGAVA</sequence>
<dbReference type="Proteomes" id="UP000632849">
    <property type="component" value="Unassembled WGS sequence"/>
</dbReference>
<accession>A0A919BDD5</accession>
<evidence type="ECO:0000256" key="5">
    <source>
        <dbReference type="ARBA" id="ARBA00023004"/>
    </source>
</evidence>
<evidence type="ECO:0000256" key="1">
    <source>
        <dbReference type="ARBA" id="ARBA00010617"/>
    </source>
</evidence>
<keyword evidence="5 7" id="KW-0408">Iron</keyword>
<dbReference type="InterPro" id="IPR017972">
    <property type="entry name" value="Cyt_P450_CS"/>
</dbReference>
<evidence type="ECO:0000256" key="2">
    <source>
        <dbReference type="ARBA" id="ARBA00022617"/>
    </source>
</evidence>
<dbReference type="FunFam" id="1.10.630.10:FF:000018">
    <property type="entry name" value="Cytochrome P450 monooxygenase"/>
    <property type="match status" value="1"/>
</dbReference>
<dbReference type="GeneID" id="95663615"/>
<dbReference type="GO" id="GO:0036199">
    <property type="term" value="F:cholest-4-en-3-one 26-monooxygenase activity"/>
    <property type="evidence" value="ECO:0007669"/>
    <property type="project" value="TreeGrafter"/>
</dbReference>
<dbReference type="GO" id="GO:0005506">
    <property type="term" value="F:iron ion binding"/>
    <property type="evidence" value="ECO:0007669"/>
    <property type="project" value="InterPro"/>
</dbReference>
<proteinExistence type="inferred from homology"/>
<dbReference type="PANTHER" id="PTHR46696">
    <property type="entry name" value="P450, PUTATIVE (EUROFUNG)-RELATED"/>
    <property type="match status" value="1"/>
</dbReference>
<dbReference type="GO" id="GO:0006707">
    <property type="term" value="P:cholesterol catabolic process"/>
    <property type="evidence" value="ECO:0007669"/>
    <property type="project" value="TreeGrafter"/>
</dbReference>
<dbReference type="SUPFAM" id="SSF48264">
    <property type="entry name" value="Cytochrome P450"/>
    <property type="match status" value="1"/>
</dbReference>
<reference evidence="8" key="2">
    <citation type="submission" date="2020-09" db="EMBL/GenBank/DDBJ databases">
        <authorList>
            <person name="Sun Q."/>
            <person name="Ohkuma M."/>
        </authorList>
    </citation>
    <scope>NUCLEOTIDE SEQUENCE</scope>
    <source>
        <strain evidence="8">JCM 4122</strain>
    </source>
</reference>
<dbReference type="Pfam" id="PF00067">
    <property type="entry name" value="p450"/>
    <property type="match status" value="1"/>
</dbReference>
<dbReference type="GO" id="GO:0008395">
    <property type="term" value="F:steroid hydroxylase activity"/>
    <property type="evidence" value="ECO:0007669"/>
    <property type="project" value="TreeGrafter"/>
</dbReference>
<dbReference type="PANTHER" id="PTHR46696:SF4">
    <property type="entry name" value="BIOTIN BIOSYNTHESIS CYTOCHROME P450"/>
    <property type="match status" value="1"/>
</dbReference>
<dbReference type="InterPro" id="IPR001128">
    <property type="entry name" value="Cyt_P450"/>
</dbReference>
<reference evidence="8" key="1">
    <citation type="journal article" date="2014" name="Int. J. Syst. Evol. Microbiol.">
        <title>Complete genome sequence of Corynebacterium casei LMG S-19264T (=DSM 44701T), isolated from a smear-ripened cheese.</title>
        <authorList>
            <consortium name="US DOE Joint Genome Institute (JGI-PGF)"/>
            <person name="Walter F."/>
            <person name="Albersmeier A."/>
            <person name="Kalinowski J."/>
            <person name="Ruckert C."/>
        </authorList>
    </citation>
    <scope>NUCLEOTIDE SEQUENCE</scope>
    <source>
        <strain evidence="8">JCM 4122</strain>
    </source>
</reference>
<evidence type="ECO:0000256" key="6">
    <source>
        <dbReference type="ARBA" id="ARBA00023033"/>
    </source>
</evidence>
<dbReference type="InterPro" id="IPR036396">
    <property type="entry name" value="Cyt_P450_sf"/>
</dbReference>
<gene>
    <name evidence="8" type="ORF">GCM10017667_06290</name>
</gene>
<keyword evidence="4 7" id="KW-0560">Oxidoreductase</keyword>
<name>A0A919BDD5_STRFL</name>
<dbReference type="RefSeq" id="WP_150235973.1">
    <property type="nucleotide sequence ID" value="NZ_BNBE01000001.1"/>
</dbReference>
<evidence type="ECO:0000313" key="8">
    <source>
        <dbReference type="EMBL" id="GHF81318.1"/>
    </source>
</evidence>
<dbReference type="Gene3D" id="1.10.630.10">
    <property type="entry name" value="Cytochrome P450"/>
    <property type="match status" value="1"/>
</dbReference>
<protein>
    <submittedName>
        <fullName evidence="8">Cytochrome P450</fullName>
    </submittedName>
</protein>
<evidence type="ECO:0000256" key="4">
    <source>
        <dbReference type="ARBA" id="ARBA00023002"/>
    </source>
</evidence>
<comment type="similarity">
    <text evidence="1 7">Belongs to the cytochrome P450 family.</text>
</comment>
<keyword evidence="9" id="KW-1185">Reference proteome</keyword>
<dbReference type="PROSITE" id="PS00086">
    <property type="entry name" value="CYTOCHROME_P450"/>
    <property type="match status" value="1"/>
</dbReference>